<accession>A0A5A7T3T9</accession>
<evidence type="ECO:0000259" key="2">
    <source>
        <dbReference type="Pfam" id="PF17919"/>
    </source>
</evidence>
<evidence type="ECO:0000313" key="6">
    <source>
        <dbReference type="Proteomes" id="UP000321947"/>
    </source>
</evidence>
<evidence type="ECO:0000313" key="4">
    <source>
        <dbReference type="EMBL" id="TYK20473.1"/>
    </source>
</evidence>
<dbReference type="InterPro" id="IPR041577">
    <property type="entry name" value="RT_RNaseH_2"/>
</dbReference>
<reference evidence="5 6" key="1">
    <citation type="submission" date="2019-08" db="EMBL/GenBank/DDBJ databases">
        <title>Draft genome sequences of two oriental melons (Cucumis melo L. var makuwa).</title>
        <authorList>
            <person name="Kwon S.-Y."/>
        </authorList>
    </citation>
    <scope>NUCLEOTIDE SEQUENCE [LARGE SCALE GENOMIC DNA]</scope>
    <source>
        <strain evidence="6">cv. Chang Bougi</strain>
        <strain evidence="5">cv. SW 3</strain>
        <tissue evidence="3">Leaf</tissue>
    </source>
</reference>
<keyword evidence="1" id="KW-1133">Transmembrane helix</keyword>
<gene>
    <name evidence="4" type="ORF">E5676_scaffold237G00450</name>
    <name evidence="3" type="ORF">E6C27_scaffold36G003570</name>
</gene>
<proteinExistence type="predicted"/>
<dbReference type="PANTHER" id="PTHR24559:SF450">
    <property type="entry name" value="RNA-DIRECTED DNA POLYMERASE HOMOLOG"/>
    <property type="match status" value="1"/>
</dbReference>
<evidence type="ECO:0000313" key="3">
    <source>
        <dbReference type="EMBL" id="KAA0038134.1"/>
    </source>
</evidence>
<dbReference type="Pfam" id="PF17919">
    <property type="entry name" value="RT_RNaseH_2"/>
    <property type="match status" value="1"/>
</dbReference>
<dbReference type="OrthoDB" id="2431547at2759"/>
<feature type="transmembrane region" description="Helical" evidence="1">
    <location>
        <begin position="20"/>
        <end position="38"/>
    </location>
</feature>
<protein>
    <submittedName>
        <fullName evidence="3">Ty3-gypsy retroelement transposase</fullName>
    </submittedName>
</protein>
<keyword evidence="1" id="KW-0812">Transmembrane</keyword>
<dbReference type="InterPro" id="IPR043128">
    <property type="entry name" value="Rev_trsase/Diguanyl_cyclase"/>
</dbReference>
<feature type="domain" description="Reverse transcriptase/retrotransposon-derived protein RNase H-like" evidence="2">
    <location>
        <begin position="111"/>
        <end position="153"/>
    </location>
</feature>
<dbReference type="InterPro" id="IPR053134">
    <property type="entry name" value="RNA-dir_DNA_polymerase"/>
</dbReference>
<dbReference type="EMBL" id="SSTE01018788">
    <property type="protein sequence ID" value="KAA0038134.1"/>
    <property type="molecule type" value="Genomic_DNA"/>
</dbReference>
<dbReference type="Gene3D" id="3.10.10.10">
    <property type="entry name" value="HIV Type 1 Reverse Transcriptase, subunit A, domain 1"/>
    <property type="match status" value="1"/>
</dbReference>
<evidence type="ECO:0000313" key="5">
    <source>
        <dbReference type="Proteomes" id="UP000321393"/>
    </source>
</evidence>
<organism evidence="3 5">
    <name type="scientific">Cucumis melo var. makuwa</name>
    <name type="common">Oriental melon</name>
    <dbReference type="NCBI Taxonomy" id="1194695"/>
    <lineage>
        <taxon>Eukaryota</taxon>
        <taxon>Viridiplantae</taxon>
        <taxon>Streptophyta</taxon>
        <taxon>Embryophyta</taxon>
        <taxon>Tracheophyta</taxon>
        <taxon>Spermatophyta</taxon>
        <taxon>Magnoliopsida</taxon>
        <taxon>eudicotyledons</taxon>
        <taxon>Gunneridae</taxon>
        <taxon>Pentapetalae</taxon>
        <taxon>rosids</taxon>
        <taxon>fabids</taxon>
        <taxon>Cucurbitales</taxon>
        <taxon>Cucurbitaceae</taxon>
        <taxon>Benincaseae</taxon>
        <taxon>Cucumis</taxon>
    </lineage>
</organism>
<dbReference type="SUPFAM" id="SSF56672">
    <property type="entry name" value="DNA/RNA polymerases"/>
    <property type="match status" value="1"/>
</dbReference>
<dbReference type="PANTHER" id="PTHR24559">
    <property type="entry name" value="TRANSPOSON TY3-I GAG-POL POLYPROTEIN"/>
    <property type="match status" value="1"/>
</dbReference>
<dbReference type="Proteomes" id="UP000321947">
    <property type="component" value="Unassembled WGS sequence"/>
</dbReference>
<evidence type="ECO:0000256" key="1">
    <source>
        <dbReference type="SAM" id="Phobius"/>
    </source>
</evidence>
<keyword evidence="1" id="KW-0472">Membrane</keyword>
<dbReference type="AlphaFoldDB" id="A0A5A7T3T9"/>
<dbReference type="EMBL" id="SSTD01006251">
    <property type="protein sequence ID" value="TYK20473.1"/>
    <property type="molecule type" value="Genomic_DNA"/>
</dbReference>
<dbReference type="Proteomes" id="UP000321393">
    <property type="component" value="Unassembled WGS sequence"/>
</dbReference>
<sequence length="195" mass="22386">MKEEDIEKTTFRTYEGYYEFLVMPFGLTNALTIFQFLMNQHEKHLGMVFVVLRDNKLYANRKKYVFAHSQIQYLGHVISKKRVEADQEKVIRYGEITTLLTKLLQKNSFKWDGEATLAFENLKLAMTTIPILALPDCSLPFLVEIDASGIDLGLQNKATDALSRMDTTPELTTMTTTEIVDMETMAKEVEKGEEL</sequence>
<dbReference type="Gene3D" id="3.30.70.270">
    <property type="match status" value="3"/>
</dbReference>
<name>A0A5A7T3T9_CUCMM</name>
<dbReference type="InterPro" id="IPR043502">
    <property type="entry name" value="DNA/RNA_pol_sf"/>
</dbReference>
<comment type="caution">
    <text evidence="3">The sequence shown here is derived from an EMBL/GenBank/DDBJ whole genome shotgun (WGS) entry which is preliminary data.</text>
</comment>